<name>A0A0F9EU58_9ZZZZ</name>
<proteinExistence type="predicted"/>
<gene>
    <name evidence="1" type="ORF">LCGC14_2033690</name>
</gene>
<dbReference type="AlphaFoldDB" id="A0A0F9EU58"/>
<organism evidence="1">
    <name type="scientific">marine sediment metagenome</name>
    <dbReference type="NCBI Taxonomy" id="412755"/>
    <lineage>
        <taxon>unclassified sequences</taxon>
        <taxon>metagenomes</taxon>
        <taxon>ecological metagenomes</taxon>
    </lineage>
</organism>
<dbReference type="EMBL" id="LAZR01023717">
    <property type="protein sequence ID" value="KKL77559.1"/>
    <property type="molecule type" value="Genomic_DNA"/>
</dbReference>
<comment type="caution">
    <text evidence="1">The sequence shown here is derived from an EMBL/GenBank/DDBJ whole genome shotgun (WGS) entry which is preliminary data.</text>
</comment>
<reference evidence="1" key="1">
    <citation type="journal article" date="2015" name="Nature">
        <title>Complex archaea that bridge the gap between prokaryotes and eukaryotes.</title>
        <authorList>
            <person name="Spang A."/>
            <person name="Saw J.H."/>
            <person name="Jorgensen S.L."/>
            <person name="Zaremba-Niedzwiedzka K."/>
            <person name="Martijn J."/>
            <person name="Lind A.E."/>
            <person name="van Eijk R."/>
            <person name="Schleper C."/>
            <person name="Guy L."/>
            <person name="Ettema T.J."/>
        </authorList>
    </citation>
    <scope>NUCLEOTIDE SEQUENCE</scope>
</reference>
<evidence type="ECO:0000313" key="1">
    <source>
        <dbReference type="EMBL" id="KKL77559.1"/>
    </source>
</evidence>
<protein>
    <submittedName>
        <fullName evidence="1">Uncharacterized protein</fullName>
    </submittedName>
</protein>
<sequence>MKTPRVTHSKYKNTGILFELLARQVTADTLNDRENSPALSLIREFFRPSSELGKELQLYRVLLEATNLSEPKALKLIDLVLEQRRKLGTAKLNESKYLLVRAIKDEYPLKEFLQSKIPNYKVYASIYKTFASGVTPSDVGDVAKSRFTIVEHMIVADGKQHASATLIETFKAEQEDLRLLTYRILVDMFNDKYQGLDTHQKILLREYINNISNTNSLREYMNEEVPRIKKEIGARIRAIDDKVVRIKLEEVMNQLDTIKKGNTVRDNQVTALMIGYEIVKEIDRVQGD</sequence>
<accession>A0A0F9EU58</accession>